<organism evidence="3 4">
    <name type="scientific">Microthyrium microscopicum</name>
    <dbReference type="NCBI Taxonomy" id="703497"/>
    <lineage>
        <taxon>Eukaryota</taxon>
        <taxon>Fungi</taxon>
        <taxon>Dikarya</taxon>
        <taxon>Ascomycota</taxon>
        <taxon>Pezizomycotina</taxon>
        <taxon>Dothideomycetes</taxon>
        <taxon>Dothideomycetes incertae sedis</taxon>
        <taxon>Microthyriales</taxon>
        <taxon>Microthyriaceae</taxon>
        <taxon>Microthyrium</taxon>
    </lineage>
</organism>
<dbReference type="AlphaFoldDB" id="A0A6A6UAV7"/>
<protein>
    <submittedName>
        <fullName evidence="3">Uncharacterized protein</fullName>
    </submittedName>
</protein>
<gene>
    <name evidence="3" type="ORF">BT63DRAFT_457344</name>
</gene>
<evidence type="ECO:0000313" key="4">
    <source>
        <dbReference type="Proteomes" id="UP000799302"/>
    </source>
</evidence>
<dbReference type="Proteomes" id="UP000799302">
    <property type="component" value="Unassembled WGS sequence"/>
</dbReference>
<proteinExistence type="predicted"/>
<sequence length="540" mass="62747">MAANPIDVAGRILGILGESFRIRENRQSVQNAATESQKSFRADVEEFQIVCELMEAVWGRWGRQHFNEDLRWRIVGVRGDSARQLEIIQLRLQDFARTDSEDFNRDLIAQRPVLRRDRRNFRPLTTLTREDVAIRNQAARRAQFFAGDAMTRNLLRLRIYKQTLKLWLAITRASYGNLPTEHQQNVQAAAEGALEELQILIAAGNSIPQIGFLDELPDVGDLITHLRQRWIVGLIGLSPAAGYQREEDSETLQRERVLIEQIAGLQNQVAVLGQQVRQEQAARVRQFDETRDLLVAADQNIANVREAHARTNRHHRAENQLLREQGRDLAQARDLFYQQRQQLANNNRQLEEDLRIAQAQAEQDAARIAELEQENRNLTVENARLTREYAQVAAENDNLQADRGRLRGLAVNYRDRARAALNAQQIAQENEANARAAQQTTTQRFQAEVNRRREVQADNAQIQNNANRVGHQNRRLSADNEQLQRDNREQRHLKHEHERAARDFQRHNARLRADNRVLVDQLADERRRVQRRDREIRRRK</sequence>
<accession>A0A6A6UAV7</accession>
<keyword evidence="1" id="KW-0175">Coiled coil</keyword>
<dbReference type="EMBL" id="MU004237">
    <property type="protein sequence ID" value="KAF2668044.1"/>
    <property type="molecule type" value="Genomic_DNA"/>
</dbReference>
<feature type="region of interest" description="Disordered" evidence="2">
    <location>
        <begin position="454"/>
        <end position="508"/>
    </location>
</feature>
<name>A0A6A6UAV7_9PEZI</name>
<reference evidence="3" key="1">
    <citation type="journal article" date="2020" name="Stud. Mycol.">
        <title>101 Dothideomycetes genomes: a test case for predicting lifestyles and emergence of pathogens.</title>
        <authorList>
            <person name="Haridas S."/>
            <person name="Albert R."/>
            <person name="Binder M."/>
            <person name="Bloem J."/>
            <person name="Labutti K."/>
            <person name="Salamov A."/>
            <person name="Andreopoulos B."/>
            <person name="Baker S."/>
            <person name="Barry K."/>
            <person name="Bills G."/>
            <person name="Bluhm B."/>
            <person name="Cannon C."/>
            <person name="Castanera R."/>
            <person name="Culley D."/>
            <person name="Daum C."/>
            <person name="Ezra D."/>
            <person name="Gonzalez J."/>
            <person name="Henrissat B."/>
            <person name="Kuo A."/>
            <person name="Liang C."/>
            <person name="Lipzen A."/>
            <person name="Lutzoni F."/>
            <person name="Magnuson J."/>
            <person name="Mondo S."/>
            <person name="Nolan M."/>
            <person name="Ohm R."/>
            <person name="Pangilinan J."/>
            <person name="Park H.-J."/>
            <person name="Ramirez L."/>
            <person name="Alfaro M."/>
            <person name="Sun H."/>
            <person name="Tritt A."/>
            <person name="Yoshinaga Y."/>
            <person name="Zwiers L.-H."/>
            <person name="Turgeon B."/>
            <person name="Goodwin S."/>
            <person name="Spatafora J."/>
            <person name="Crous P."/>
            <person name="Grigoriev I."/>
        </authorList>
    </citation>
    <scope>NUCLEOTIDE SEQUENCE</scope>
    <source>
        <strain evidence="3">CBS 115976</strain>
    </source>
</reference>
<evidence type="ECO:0000256" key="2">
    <source>
        <dbReference type="SAM" id="MobiDB-lite"/>
    </source>
</evidence>
<feature type="coiled-coil region" evidence="1">
    <location>
        <begin position="333"/>
        <end position="402"/>
    </location>
</feature>
<evidence type="ECO:0000313" key="3">
    <source>
        <dbReference type="EMBL" id="KAF2668044.1"/>
    </source>
</evidence>
<feature type="compositionally biased region" description="Basic and acidic residues" evidence="2">
    <location>
        <begin position="476"/>
        <end position="508"/>
    </location>
</feature>
<evidence type="ECO:0000256" key="1">
    <source>
        <dbReference type="SAM" id="Coils"/>
    </source>
</evidence>
<feature type="compositionally biased region" description="Low complexity" evidence="2">
    <location>
        <begin position="457"/>
        <end position="467"/>
    </location>
</feature>
<keyword evidence="4" id="KW-1185">Reference proteome</keyword>